<accession>A0A699RGC2</accession>
<evidence type="ECO:0000256" key="1">
    <source>
        <dbReference type="SAM" id="MobiDB-lite"/>
    </source>
</evidence>
<reference evidence="2" key="1">
    <citation type="journal article" date="2019" name="Sci. Rep.">
        <title>Draft genome of Tanacetum cinerariifolium, the natural source of mosquito coil.</title>
        <authorList>
            <person name="Yamashiro T."/>
            <person name="Shiraishi A."/>
            <person name="Satake H."/>
            <person name="Nakayama K."/>
        </authorList>
    </citation>
    <scope>NUCLEOTIDE SEQUENCE</scope>
</reference>
<comment type="caution">
    <text evidence="2">The sequence shown here is derived from an EMBL/GenBank/DDBJ whole genome shotgun (WGS) entry which is preliminary data.</text>
</comment>
<organism evidence="2">
    <name type="scientific">Tanacetum cinerariifolium</name>
    <name type="common">Dalmatian daisy</name>
    <name type="synonym">Chrysanthemum cinerariifolium</name>
    <dbReference type="NCBI Taxonomy" id="118510"/>
    <lineage>
        <taxon>Eukaryota</taxon>
        <taxon>Viridiplantae</taxon>
        <taxon>Streptophyta</taxon>
        <taxon>Embryophyta</taxon>
        <taxon>Tracheophyta</taxon>
        <taxon>Spermatophyta</taxon>
        <taxon>Magnoliopsida</taxon>
        <taxon>eudicotyledons</taxon>
        <taxon>Gunneridae</taxon>
        <taxon>Pentapetalae</taxon>
        <taxon>asterids</taxon>
        <taxon>campanulids</taxon>
        <taxon>Asterales</taxon>
        <taxon>Asteraceae</taxon>
        <taxon>Asteroideae</taxon>
        <taxon>Anthemideae</taxon>
        <taxon>Anthemidinae</taxon>
        <taxon>Tanacetum</taxon>
    </lineage>
</organism>
<dbReference type="AlphaFoldDB" id="A0A699RGC2"/>
<protein>
    <submittedName>
        <fullName evidence="2">Uncharacterized protein</fullName>
    </submittedName>
</protein>
<evidence type="ECO:0000313" key="2">
    <source>
        <dbReference type="EMBL" id="GFC84428.1"/>
    </source>
</evidence>
<gene>
    <name evidence="2" type="ORF">Tci_856398</name>
</gene>
<proteinExistence type="predicted"/>
<feature type="region of interest" description="Disordered" evidence="1">
    <location>
        <begin position="79"/>
        <end position="110"/>
    </location>
</feature>
<dbReference type="EMBL" id="BKCJ011094554">
    <property type="protein sequence ID" value="GFC84428.1"/>
    <property type="molecule type" value="Genomic_DNA"/>
</dbReference>
<sequence>MIRPLAAMPAQYAHFLIALRQPPNNLIQRRQHAKQHQANGVPGVLSMKVIIEPGAGPGAEADGSQHLKGDTRILGKRAQAVGGGRRVGALGRQRVGSHESKRKSGPISYA</sequence>
<name>A0A699RGC2_TANCI</name>